<dbReference type="Proteomes" id="UP001216579">
    <property type="component" value="Unassembled WGS sequence"/>
</dbReference>
<organism evidence="1 2">
    <name type="scientific">Streptomyces silvisoli</name>
    <dbReference type="NCBI Taxonomy" id="3034235"/>
    <lineage>
        <taxon>Bacteria</taxon>
        <taxon>Bacillati</taxon>
        <taxon>Actinomycetota</taxon>
        <taxon>Actinomycetes</taxon>
        <taxon>Kitasatosporales</taxon>
        <taxon>Streptomycetaceae</taxon>
        <taxon>Streptomyces</taxon>
    </lineage>
</organism>
<name>A0ABT5ZE99_9ACTN</name>
<gene>
    <name evidence="1" type="ORF">P3G67_02665</name>
</gene>
<accession>A0ABT5ZE99</accession>
<protein>
    <submittedName>
        <fullName evidence="1">Uncharacterized protein</fullName>
    </submittedName>
</protein>
<comment type="caution">
    <text evidence="1">The sequence shown here is derived from an EMBL/GenBank/DDBJ whole genome shotgun (WGS) entry which is preliminary data.</text>
</comment>
<proteinExistence type="predicted"/>
<evidence type="ECO:0000313" key="2">
    <source>
        <dbReference type="Proteomes" id="UP001216579"/>
    </source>
</evidence>
<evidence type="ECO:0000313" key="1">
    <source>
        <dbReference type="EMBL" id="MDF3288150.1"/>
    </source>
</evidence>
<reference evidence="1 2" key="1">
    <citation type="submission" date="2023-03" db="EMBL/GenBank/DDBJ databases">
        <title>Draft genome sequence of Streptomyces sp. RB6PN23 isolated from peat swamp forest in Thailand.</title>
        <authorList>
            <person name="Klaysubun C."/>
            <person name="Duangmal K."/>
        </authorList>
    </citation>
    <scope>NUCLEOTIDE SEQUENCE [LARGE SCALE GENOMIC DNA]</scope>
    <source>
        <strain evidence="1 2">RB6PN23</strain>
    </source>
</reference>
<dbReference type="EMBL" id="JARJBC010000001">
    <property type="protein sequence ID" value="MDF3288150.1"/>
    <property type="molecule type" value="Genomic_DNA"/>
</dbReference>
<sequence>MTATIEDLLADAALPTTPPVAFDVGTALRRLARDASRTAPPPHMERTAQAGQRLAVVSRWILNGPGAAHHVDRLAQDTRSAPVEEDQLDVEGAAVFACLLYLTDHPESAQFWWQLAAGAGHRAAAYCLHLHHLALGETREAAHWRHQITHPMVEADAVDDDFLDCVEVVARYVRRNGSAASPPTATLEMEVDRLADDATNPCIIVRRPDRRLADHLRDFARR</sequence>
<keyword evidence="2" id="KW-1185">Reference proteome</keyword>
<dbReference type="RefSeq" id="WP_276091989.1">
    <property type="nucleotide sequence ID" value="NZ_JARJBC010000001.1"/>
</dbReference>